<dbReference type="RefSeq" id="WP_268637199.1">
    <property type="nucleotide sequence ID" value="NZ_JAMDLZ010000015.1"/>
</dbReference>
<feature type="compositionally biased region" description="Acidic residues" evidence="1">
    <location>
        <begin position="66"/>
        <end position="75"/>
    </location>
</feature>
<sequence length="75" mass="8034">MPDNEHSKDPSKNHITINLTINIGNKEIHLNQKAEGGGQINKDVGTNANRGGQNAINDRSGIAGDNNDEVADNEE</sequence>
<dbReference type="Proteomes" id="UP001527052">
    <property type="component" value="Unassembled WGS sequence"/>
</dbReference>
<keyword evidence="3" id="KW-1185">Reference proteome</keyword>
<organism evidence="2 3">
    <name type="scientific">Lysinibacillus xylanilyticus</name>
    <dbReference type="NCBI Taxonomy" id="582475"/>
    <lineage>
        <taxon>Bacteria</taxon>
        <taxon>Bacillati</taxon>
        <taxon>Bacillota</taxon>
        <taxon>Bacilli</taxon>
        <taxon>Bacillales</taxon>
        <taxon>Bacillaceae</taxon>
        <taxon>Lysinibacillus</taxon>
    </lineage>
</organism>
<reference evidence="2 3" key="1">
    <citation type="submission" date="2022-05" db="EMBL/GenBank/DDBJ databases">
        <title>Genome Sequencing of Bee-Associated Microbes.</title>
        <authorList>
            <person name="Dunlap C."/>
        </authorList>
    </citation>
    <scope>NUCLEOTIDE SEQUENCE [LARGE SCALE GENOMIC DNA]</scope>
    <source>
        <strain evidence="2 3">NRRL BD-083</strain>
    </source>
</reference>
<dbReference type="EMBL" id="JAMDLZ010000015">
    <property type="protein sequence ID" value="MCY9547095.1"/>
    <property type="molecule type" value="Genomic_DNA"/>
</dbReference>
<evidence type="ECO:0000313" key="3">
    <source>
        <dbReference type="Proteomes" id="UP001527052"/>
    </source>
</evidence>
<feature type="compositionally biased region" description="Polar residues" evidence="1">
    <location>
        <begin position="44"/>
        <end position="57"/>
    </location>
</feature>
<name>A0ABT4EN43_9BACI</name>
<gene>
    <name evidence="2" type="ORF">M5W82_09020</name>
</gene>
<proteinExistence type="predicted"/>
<accession>A0ABT4EN43</accession>
<evidence type="ECO:0000313" key="2">
    <source>
        <dbReference type="EMBL" id="MCY9547095.1"/>
    </source>
</evidence>
<evidence type="ECO:0000256" key="1">
    <source>
        <dbReference type="SAM" id="MobiDB-lite"/>
    </source>
</evidence>
<feature type="region of interest" description="Disordered" evidence="1">
    <location>
        <begin position="36"/>
        <end position="75"/>
    </location>
</feature>
<comment type="caution">
    <text evidence="2">The sequence shown here is derived from an EMBL/GenBank/DDBJ whole genome shotgun (WGS) entry which is preliminary data.</text>
</comment>
<protein>
    <submittedName>
        <fullName evidence="2">Uncharacterized protein</fullName>
    </submittedName>
</protein>